<reference evidence="9" key="1">
    <citation type="journal article" date="2023" name="Proc. Natl. Acad. Sci. U.S.A.">
        <title>Genomic and structural basis for evolution of tropane alkaloid biosynthesis.</title>
        <authorList>
            <person name="Wanga Y.-J."/>
            <person name="Taina T."/>
            <person name="Yua J.-Y."/>
            <person name="Lia J."/>
            <person name="Xua B."/>
            <person name="Chenc J."/>
            <person name="D'Auriad J.C."/>
            <person name="Huanga J.-P."/>
            <person name="Huanga S.-X."/>
        </authorList>
    </citation>
    <scope>NUCLEOTIDE SEQUENCE [LARGE SCALE GENOMIC DNA]</scope>
    <source>
        <strain evidence="9">cv. KIB-2019</strain>
    </source>
</reference>
<dbReference type="Proteomes" id="UP001152561">
    <property type="component" value="Unassembled WGS sequence"/>
</dbReference>
<dbReference type="SUPFAM" id="SSF55194">
    <property type="entry name" value="Ribosome recycling factor, RRF"/>
    <property type="match status" value="1"/>
</dbReference>
<dbReference type="Gene3D" id="3.30.1360.40">
    <property type="match status" value="1"/>
</dbReference>
<evidence type="ECO:0000313" key="9">
    <source>
        <dbReference type="Proteomes" id="UP001152561"/>
    </source>
</evidence>
<keyword evidence="4" id="KW-0648">Protein biosynthesis</keyword>
<feature type="domain" description="Ribosome recycling factor" evidence="7">
    <location>
        <begin position="111"/>
        <end position="281"/>
    </location>
</feature>
<evidence type="ECO:0000256" key="6">
    <source>
        <dbReference type="SAM" id="MobiDB-lite"/>
    </source>
</evidence>
<protein>
    <recommendedName>
        <fullName evidence="3">Ribosome-recycling factor, chloroplastic</fullName>
    </recommendedName>
    <alternativeName>
        <fullName evidence="5">Ribosome-releasing factor, chloroplastic</fullName>
    </alternativeName>
</protein>
<comment type="function">
    <text evidence="1">Responsible for the release of ribosomes from messenger RNA at the termination of chloroplastic protein biosynthesis.</text>
</comment>
<evidence type="ECO:0000259" key="7">
    <source>
        <dbReference type="Pfam" id="PF01765"/>
    </source>
</evidence>
<evidence type="ECO:0000256" key="5">
    <source>
        <dbReference type="ARBA" id="ARBA00032397"/>
    </source>
</evidence>
<gene>
    <name evidence="8" type="ORF">K7X08_021474</name>
</gene>
<dbReference type="EMBL" id="JAJAGQ010000010">
    <property type="protein sequence ID" value="KAJ8551459.1"/>
    <property type="molecule type" value="Genomic_DNA"/>
</dbReference>
<sequence length="284" mass="31068">MALSRLRHPVILRARRLLAAAPSTFRSLHHVPEALNQIPDVDATSLRTLHFRLLSGVHGMPSKLQNGVRYFSSAVEEVSDDDYGNATAAVNVGPSIKATAVSQMEAATDALSRELAKLRTGRASAGMLDHIIVDTGGVKTPLCRMAVISVLDPKTLSVNPYDPNTLKELEKAIISSPLGLNPQSDNQRLIVPIPPLTKEHVQAVCKVVAKSSEDVKQSIRRARQKAMDTIKKSVPKKKDRDKSASAFSEDDAKRLEKKIDDLTKKFIKSAEDMCKSKEKEITSS</sequence>
<dbReference type="GO" id="GO:0005739">
    <property type="term" value="C:mitochondrion"/>
    <property type="evidence" value="ECO:0007669"/>
    <property type="project" value="TreeGrafter"/>
</dbReference>
<proteinExistence type="inferred from homology"/>
<evidence type="ECO:0000313" key="8">
    <source>
        <dbReference type="EMBL" id="KAJ8551459.1"/>
    </source>
</evidence>
<dbReference type="CDD" id="cd00520">
    <property type="entry name" value="RRF"/>
    <property type="match status" value="1"/>
</dbReference>
<dbReference type="InterPro" id="IPR036191">
    <property type="entry name" value="RRF_sf"/>
</dbReference>
<accession>A0A9Q1M6K2</accession>
<dbReference type="GO" id="GO:0043023">
    <property type="term" value="F:ribosomal large subunit binding"/>
    <property type="evidence" value="ECO:0007669"/>
    <property type="project" value="TreeGrafter"/>
</dbReference>
<dbReference type="GO" id="GO:0006412">
    <property type="term" value="P:translation"/>
    <property type="evidence" value="ECO:0007669"/>
    <property type="project" value="UniProtKB-KW"/>
</dbReference>
<evidence type="ECO:0000256" key="3">
    <source>
        <dbReference type="ARBA" id="ARBA00014063"/>
    </source>
</evidence>
<dbReference type="FunFam" id="3.30.1360.40:FF:000001">
    <property type="entry name" value="Ribosome-recycling factor"/>
    <property type="match status" value="1"/>
</dbReference>
<comment type="caution">
    <text evidence="8">The sequence shown here is derived from an EMBL/GenBank/DDBJ whole genome shotgun (WGS) entry which is preliminary data.</text>
</comment>
<dbReference type="Gene3D" id="1.10.132.20">
    <property type="entry name" value="Ribosome-recycling factor"/>
    <property type="match status" value="1"/>
</dbReference>
<name>A0A9Q1M6K2_9SOLA</name>
<dbReference type="InterPro" id="IPR023584">
    <property type="entry name" value="Ribosome_recyc_fac_dom"/>
</dbReference>
<evidence type="ECO:0000256" key="2">
    <source>
        <dbReference type="ARBA" id="ARBA00005912"/>
    </source>
</evidence>
<keyword evidence="9" id="KW-1185">Reference proteome</keyword>
<evidence type="ECO:0000256" key="1">
    <source>
        <dbReference type="ARBA" id="ARBA00002952"/>
    </source>
</evidence>
<comment type="similarity">
    <text evidence="2">Belongs to the RRF family.</text>
</comment>
<dbReference type="OrthoDB" id="407355at2759"/>
<dbReference type="AlphaFoldDB" id="A0A9Q1M6K2"/>
<dbReference type="Pfam" id="PF01765">
    <property type="entry name" value="RRF"/>
    <property type="match status" value="1"/>
</dbReference>
<evidence type="ECO:0000256" key="4">
    <source>
        <dbReference type="ARBA" id="ARBA00022917"/>
    </source>
</evidence>
<feature type="region of interest" description="Disordered" evidence="6">
    <location>
        <begin position="225"/>
        <end position="250"/>
    </location>
</feature>
<dbReference type="PANTHER" id="PTHR20982:SF3">
    <property type="entry name" value="MITOCHONDRIAL RIBOSOME RECYCLING FACTOR PSEUDO 1"/>
    <property type="match status" value="1"/>
</dbReference>
<organism evidence="8 9">
    <name type="scientific">Anisodus acutangulus</name>
    <dbReference type="NCBI Taxonomy" id="402998"/>
    <lineage>
        <taxon>Eukaryota</taxon>
        <taxon>Viridiplantae</taxon>
        <taxon>Streptophyta</taxon>
        <taxon>Embryophyta</taxon>
        <taxon>Tracheophyta</taxon>
        <taxon>Spermatophyta</taxon>
        <taxon>Magnoliopsida</taxon>
        <taxon>eudicotyledons</taxon>
        <taxon>Gunneridae</taxon>
        <taxon>Pentapetalae</taxon>
        <taxon>asterids</taxon>
        <taxon>lamiids</taxon>
        <taxon>Solanales</taxon>
        <taxon>Solanaceae</taxon>
        <taxon>Solanoideae</taxon>
        <taxon>Hyoscyameae</taxon>
        <taxon>Anisodus</taxon>
    </lineage>
</organism>
<feature type="compositionally biased region" description="Basic and acidic residues" evidence="6">
    <location>
        <begin position="225"/>
        <end position="243"/>
    </location>
</feature>
<dbReference type="PANTHER" id="PTHR20982">
    <property type="entry name" value="RIBOSOME RECYCLING FACTOR"/>
    <property type="match status" value="1"/>
</dbReference>
<dbReference type="InterPro" id="IPR002661">
    <property type="entry name" value="Ribosome_recyc_fac"/>
</dbReference>